<dbReference type="KEGG" id="dsf:UWK_03293"/>
<dbReference type="SUPFAM" id="SSF50331">
    <property type="entry name" value="MOP-like"/>
    <property type="match status" value="1"/>
</dbReference>
<evidence type="ECO:0000256" key="3">
    <source>
        <dbReference type="ARBA" id="ARBA00022840"/>
    </source>
</evidence>
<dbReference type="InterPro" id="IPR027417">
    <property type="entry name" value="P-loop_NTPase"/>
</dbReference>
<dbReference type="InterPro" id="IPR003439">
    <property type="entry name" value="ABC_transporter-like_ATP-bd"/>
</dbReference>
<dbReference type="HOGENOM" id="CLU_000604_1_1_7"/>
<gene>
    <name evidence="5" type="ordered locus">UWK_03293</name>
</gene>
<dbReference type="SMART" id="SM00382">
    <property type="entry name" value="AAA"/>
    <property type="match status" value="1"/>
</dbReference>
<keyword evidence="3" id="KW-0067">ATP-binding</keyword>
<dbReference type="RefSeq" id="WP_015405504.1">
    <property type="nucleotide sequence ID" value="NC_020304.1"/>
</dbReference>
<accession>M1PJT9</accession>
<feature type="domain" description="ABC transporter" evidence="4">
    <location>
        <begin position="3"/>
        <end position="236"/>
    </location>
</feature>
<dbReference type="PANTHER" id="PTHR42781">
    <property type="entry name" value="SPERMIDINE/PUTRESCINE IMPORT ATP-BINDING PROTEIN POTA"/>
    <property type="match status" value="1"/>
</dbReference>
<organism evidence="5 6">
    <name type="scientific">Desulfocapsa sulfexigens (strain DSM 10523 / SB164P1)</name>
    <dbReference type="NCBI Taxonomy" id="1167006"/>
    <lineage>
        <taxon>Bacteria</taxon>
        <taxon>Pseudomonadati</taxon>
        <taxon>Thermodesulfobacteriota</taxon>
        <taxon>Desulfobulbia</taxon>
        <taxon>Desulfobulbales</taxon>
        <taxon>Desulfocapsaceae</taxon>
        <taxon>Desulfocapsa</taxon>
    </lineage>
</organism>
<sequence>MLYKIRKMTKTFKNRTILNLEQLDIEKGKIYALVGANGAGKTTLLNILSFLDKPHTGQLDFCGEPVLYGNHQLLKLRRKVVLLDQYPILFTGPVWKNIEFGLKVRSIPRAQCKKRVEEVLNLVGMGDFFHAEGHKLSGGETKRVALARALAIEPEVLLCDEPTANVDAENQAIILNILQQINSEQKTSIIFATHYLSQMRRLASHTLTLEHGHLSQQKKENSYTCTVITRKENGLLCYLNDAVSLFFAGNSHPEVEKGTKIHIDPLRISIGKSKNSLAENTLRGVVVKIEQNNTLIRIDMDCGLRIRVVLTKDEYRDLQPQVGEKLQIGIPDEAIEFSP</sequence>
<evidence type="ECO:0000256" key="1">
    <source>
        <dbReference type="ARBA" id="ARBA00022448"/>
    </source>
</evidence>
<dbReference type="GO" id="GO:0016887">
    <property type="term" value="F:ATP hydrolysis activity"/>
    <property type="evidence" value="ECO:0007669"/>
    <property type="project" value="InterPro"/>
</dbReference>
<evidence type="ECO:0000313" key="5">
    <source>
        <dbReference type="EMBL" id="AGF79820.1"/>
    </source>
</evidence>
<dbReference type="Gene3D" id="2.40.50.100">
    <property type="match status" value="1"/>
</dbReference>
<dbReference type="PROSITE" id="PS50893">
    <property type="entry name" value="ABC_TRANSPORTER_2"/>
    <property type="match status" value="1"/>
</dbReference>
<dbReference type="Gene3D" id="3.40.50.300">
    <property type="entry name" value="P-loop containing nucleotide triphosphate hydrolases"/>
    <property type="match status" value="1"/>
</dbReference>
<dbReference type="Proteomes" id="UP000011721">
    <property type="component" value="Chromosome"/>
</dbReference>
<dbReference type="OrthoDB" id="9809450at2"/>
<protein>
    <submittedName>
        <fullName evidence="5">ATPase component of ABC-type sugar transporter</fullName>
    </submittedName>
</protein>
<keyword evidence="6" id="KW-1185">Reference proteome</keyword>
<keyword evidence="1" id="KW-0813">Transport</keyword>
<dbReference type="PANTHER" id="PTHR42781:SF9">
    <property type="entry name" value="AMINO ACID ABC TRANSPORTER, ATP-BINDING PROTEIN-RELATED"/>
    <property type="match status" value="1"/>
</dbReference>
<dbReference type="eggNOG" id="COG1122">
    <property type="taxonomic scope" value="Bacteria"/>
</dbReference>
<dbReference type="STRING" id="1167006.UWK_03293"/>
<dbReference type="InterPro" id="IPR050093">
    <property type="entry name" value="ABC_SmlMolc_Importer"/>
</dbReference>
<reference evidence="6" key="1">
    <citation type="journal article" date="2013" name="Stand. Genomic Sci.">
        <title>Complete genome sequence of Desulfocapsa sulfexigens, a marine deltaproteobacterium specialized in disproportionating inorganic sulfur compounds.</title>
        <authorList>
            <person name="Finster K.W."/>
            <person name="Kjeldsen K.U."/>
            <person name="Kube M."/>
            <person name="Reinhardt R."/>
            <person name="Mussmann M."/>
            <person name="Amann R."/>
            <person name="Schreiber L."/>
        </authorList>
    </citation>
    <scope>NUCLEOTIDE SEQUENCE [LARGE SCALE GENOMIC DNA]</scope>
    <source>
        <strain evidence="6">DSM 10523 / SB164P1</strain>
    </source>
</reference>
<dbReference type="EMBL" id="CP003985">
    <property type="protein sequence ID" value="AGF79820.1"/>
    <property type="molecule type" value="Genomic_DNA"/>
</dbReference>
<keyword evidence="5" id="KW-0762">Sugar transport</keyword>
<evidence type="ECO:0000256" key="2">
    <source>
        <dbReference type="ARBA" id="ARBA00022741"/>
    </source>
</evidence>
<evidence type="ECO:0000259" key="4">
    <source>
        <dbReference type="PROSITE" id="PS50893"/>
    </source>
</evidence>
<evidence type="ECO:0000313" key="6">
    <source>
        <dbReference type="Proteomes" id="UP000011721"/>
    </source>
</evidence>
<proteinExistence type="predicted"/>
<keyword evidence="2" id="KW-0547">Nucleotide-binding</keyword>
<dbReference type="AlphaFoldDB" id="M1PJT9"/>
<dbReference type="Pfam" id="PF00005">
    <property type="entry name" value="ABC_tran"/>
    <property type="match status" value="1"/>
</dbReference>
<name>M1PJT9_DESSD</name>
<dbReference type="InterPro" id="IPR003593">
    <property type="entry name" value="AAA+_ATPase"/>
</dbReference>
<dbReference type="InterPro" id="IPR008995">
    <property type="entry name" value="Mo/tungstate-bd_C_term_dom"/>
</dbReference>
<dbReference type="GO" id="GO:0005524">
    <property type="term" value="F:ATP binding"/>
    <property type="evidence" value="ECO:0007669"/>
    <property type="project" value="UniProtKB-KW"/>
</dbReference>
<dbReference type="SUPFAM" id="SSF52540">
    <property type="entry name" value="P-loop containing nucleoside triphosphate hydrolases"/>
    <property type="match status" value="1"/>
</dbReference>